<accession>A0A4U6QSS3</accession>
<dbReference type="InterPro" id="IPR037406">
    <property type="entry name" value="MetR_PBP2"/>
</dbReference>
<dbReference type="PANTHER" id="PTHR30126:SF25">
    <property type="entry name" value="HTH-TYPE TRANSCRIPTIONAL REGULATOR METR"/>
    <property type="match status" value="1"/>
</dbReference>
<dbReference type="Pfam" id="PF00126">
    <property type="entry name" value="HTH_1"/>
    <property type="match status" value="1"/>
</dbReference>
<comment type="caution">
    <text evidence="13">The sequence shown here is derived from an EMBL/GenBank/DDBJ whole genome shotgun (WGS) entry which is preliminary data.</text>
</comment>
<evidence type="ECO:0000256" key="11">
    <source>
        <dbReference type="ARBA" id="ARBA00023167"/>
    </source>
</evidence>
<keyword evidence="9" id="KW-0010">Activator</keyword>
<evidence type="ECO:0000259" key="12">
    <source>
        <dbReference type="PROSITE" id="PS50931"/>
    </source>
</evidence>
<dbReference type="EMBL" id="SZYH01000003">
    <property type="protein sequence ID" value="TKV63318.1"/>
    <property type="molecule type" value="Genomic_DNA"/>
</dbReference>
<dbReference type="PRINTS" id="PR00039">
    <property type="entry name" value="HTHLYSR"/>
</dbReference>
<dbReference type="SUPFAM" id="SSF46785">
    <property type="entry name" value="Winged helix' DNA-binding domain"/>
    <property type="match status" value="1"/>
</dbReference>
<evidence type="ECO:0000256" key="6">
    <source>
        <dbReference type="ARBA" id="ARBA00022605"/>
    </source>
</evidence>
<keyword evidence="11" id="KW-0486">Methionine biosynthesis</keyword>
<feature type="domain" description="HTH lysR-type" evidence="12">
    <location>
        <begin position="1"/>
        <end position="59"/>
    </location>
</feature>
<dbReference type="Pfam" id="PF03466">
    <property type="entry name" value="LysR_substrate"/>
    <property type="match status" value="1"/>
</dbReference>
<dbReference type="OrthoDB" id="155872at2"/>
<dbReference type="InterPro" id="IPR036390">
    <property type="entry name" value="WH_DNA-bd_sf"/>
</dbReference>
<dbReference type="PROSITE" id="PS50931">
    <property type="entry name" value="HTH_LYSR"/>
    <property type="match status" value="1"/>
</dbReference>
<dbReference type="CDD" id="cd08441">
    <property type="entry name" value="PBP2_MetR"/>
    <property type="match status" value="1"/>
</dbReference>
<dbReference type="InterPro" id="IPR036388">
    <property type="entry name" value="WH-like_DNA-bd_sf"/>
</dbReference>
<evidence type="ECO:0000256" key="8">
    <source>
        <dbReference type="ARBA" id="ARBA00023125"/>
    </source>
</evidence>
<evidence type="ECO:0000256" key="3">
    <source>
        <dbReference type="ARBA" id="ARBA00019365"/>
    </source>
</evidence>
<evidence type="ECO:0000256" key="7">
    <source>
        <dbReference type="ARBA" id="ARBA00023015"/>
    </source>
</evidence>
<evidence type="ECO:0000256" key="10">
    <source>
        <dbReference type="ARBA" id="ARBA00023163"/>
    </source>
</evidence>
<keyword evidence="6" id="KW-0028">Amino-acid biosynthesis</keyword>
<dbReference type="PANTHER" id="PTHR30126">
    <property type="entry name" value="HTH-TYPE TRANSCRIPTIONAL REGULATOR"/>
    <property type="match status" value="1"/>
</dbReference>
<dbReference type="SUPFAM" id="SSF53850">
    <property type="entry name" value="Periplasmic binding protein-like II"/>
    <property type="match status" value="1"/>
</dbReference>
<comment type="similarity">
    <text evidence="2">Belongs to the LysR transcriptional regulatory family.</text>
</comment>
<keyword evidence="10" id="KW-0804">Transcription</keyword>
<keyword evidence="7" id="KW-0805">Transcription regulation</keyword>
<dbReference type="GO" id="GO:0005737">
    <property type="term" value="C:cytoplasm"/>
    <property type="evidence" value="ECO:0007669"/>
    <property type="project" value="UniProtKB-SubCell"/>
</dbReference>
<evidence type="ECO:0000313" key="14">
    <source>
        <dbReference type="Proteomes" id="UP000308488"/>
    </source>
</evidence>
<dbReference type="InterPro" id="IPR000847">
    <property type="entry name" value="LysR_HTH_N"/>
</dbReference>
<evidence type="ECO:0000256" key="5">
    <source>
        <dbReference type="ARBA" id="ARBA00022491"/>
    </source>
</evidence>
<dbReference type="Gene3D" id="1.10.10.10">
    <property type="entry name" value="Winged helix-like DNA-binding domain superfamily/Winged helix DNA-binding domain"/>
    <property type="match status" value="1"/>
</dbReference>
<evidence type="ECO:0000256" key="1">
    <source>
        <dbReference type="ARBA" id="ARBA00004496"/>
    </source>
</evidence>
<dbReference type="GO" id="GO:0003700">
    <property type="term" value="F:DNA-binding transcription factor activity"/>
    <property type="evidence" value="ECO:0007669"/>
    <property type="project" value="InterPro"/>
</dbReference>
<gene>
    <name evidence="13" type="ORF">FDP08_19640</name>
</gene>
<sequence length="298" mass="33549">MIERNHLEIVREVDRCGSLTTAANALCLTQSALSHAIKKLEQQLGTAVWIREGRKLRPTQSGLYLLSLANRLLPQFEHAEELVGQIARGQRGSLRIGMECHPCYQWLLKVVGPYLEQWPGVDVDVKQRFQFGGIGALFGYDIDVLVTPDPLHRKGLVFEPVFDYEQVLVVPGSHPLASKPWVEPADLESETLITYPVDAERLDIYTRFLVPAHSSPARHKTIETTDIMLQMVAAGRGVSALPRWLVEEYAHQMPITPVRLGQEGIDKQIFLGLRERDAGVEYLQSFMAMARETTWGLV</sequence>
<comment type="subcellular location">
    <subcellularLocation>
        <location evidence="1">Cytoplasm</location>
    </subcellularLocation>
</comment>
<dbReference type="AlphaFoldDB" id="A0A4U6QSS3"/>
<evidence type="ECO:0000256" key="9">
    <source>
        <dbReference type="ARBA" id="ARBA00023159"/>
    </source>
</evidence>
<organism evidence="13 14">
    <name type="scientific">Marinobacter panjinensis</name>
    <dbReference type="NCBI Taxonomy" id="2576384"/>
    <lineage>
        <taxon>Bacteria</taxon>
        <taxon>Pseudomonadati</taxon>
        <taxon>Pseudomonadota</taxon>
        <taxon>Gammaproteobacteria</taxon>
        <taxon>Pseudomonadales</taxon>
        <taxon>Marinobacteraceae</taxon>
        <taxon>Marinobacter</taxon>
    </lineage>
</organism>
<keyword evidence="5" id="KW-0678">Repressor</keyword>
<keyword evidence="4" id="KW-0963">Cytoplasm</keyword>
<proteinExistence type="inferred from homology"/>
<keyword evidence="8" id="KW-0238">DNA-binding</keyword>
<name>A0A4U6QSS3_9GAMM</name>
<dbReference type="GO" id="GO:0000976">
    <property type="term" value="F:transcription cis-regulatory region binding"/>
    <property type="evidence" value="ECO:0007669"/>
    <property type="project" value="TreeGrafter"/>
</dbReference>
<dbReference type="GO" id="GO:0009086">
    <property type="term" value="P:methionine biosynthetic process"/>
    <property type="evidence" value="ECO:0007669"/>
    <property type="project" value="UniProtKB-KW"/>
</dbReference>
<protein>
    <recommendedName>
        <fullName evidence="3">HTH-type transcriptional regulator MetR</fullName>
    </recommendedName>
</protein>
<dbReference type="RefSeq" id="WP_137438003.1">
    <property type="nucleotide sequence ID" value="NZ_JANRHC010000007.1"/>
</dbReference>
<dbReference type="Gene3D" id="3.40.190.10">
    <property type="entry name" value="Periplasmic binding protein-like II"/>
    <property type="match status" value="2"/>
</dbReference>
<evidence type="ECO:0000256" key="4">
    <source>
        <dbReference type="ARBA" id="ARBA00022490"/>
    </source>
</evidence>
<dbReference type="Proteomes" id="UP000308488">
    <property type="component" value="Unassembled WGS sequence"/>
</dbReference>
<dbReference type="InterPro" id="IPR005119">
    <property type="entry name" value="LysR_subst-bd"/>
</dbReference>
<reference evidence="13 14" key="1">
    <citation type="submission" date="2019-05" db="EMBL/GenBank/DDBJ databases">
        <title>Marinobacter panjinensis sp. nov., a moderately halophilic bacterium isolated from sea tidal flat environment.</title>
        <authorList>
            <person name="Yang W."/>
            <person name="An M."/>
            <person name="He W."/>
            <person name="Luo X."/>
            <person name="Zhu L."/>
            <person name="Chen G."/>
            <person name="Zhang Y."/>
            <person name="Wang Y."/>
        </authorList>
    </citation>
    <scope>NUCLEOTIDE SEQUENCE [LARGE SCALE GENOMIC DNA]</scope>
    <source>
        <strain evidence="13 14">PJ-16</strain>
    </source>
</reference>
<evidence type="ECO:0000256" key="2">
    <source>
        <dbReference type="ARBA" id="ARBA00009437"/>
    </source>
</evidence>
<evidence type="ECO:0000313" key="13">
    <source>
        <dbReference type="EMBL" id="TKV63318.1"/>
    </source>
</evidence>
<keyword evidence="14" id="KW-1185">Reference proteome</keyword>